<dbReference type="EMBL" id="JBHFFA010000001">
    <property type="protein sequence ID" value="KAL2650426.1"/>
    <property type="molecule type" value="Genomic_DNA"/>
</dbReference>
<feature type="transmembrane region" description="Helical" evidence="2">
    <location>
        <begin position="230"/>
        <end position="250"/>
    </location>
</feature>
<dbReference type="PANTHER" id="PTHR34989:SF2">
    <property type="match status" value="1"/>
</dbReference>
<keyword evidence="2" id="KW-0812">Transmembrane</keyword>
<evidence type="ECO:0000313" key="3">
    <source>
        <dbReference type="EMBL" id="KAL2650426.1"/>
    </source>
</evidence>
<name>A0ABD1ZHN6_9MARC</name>
<feature type="transmembrane region" description="Helical" evidence="2">
    <location>
        <begin position="256"/>
        <end position="279"/>
    </location>
</feature>
<feature type="transmembrane region" description="Helical" evidence="2">
    <location>
        <begin position="174"/>
        <end position="191"/>
    </location>
</feature>
<reference evidence="3 4" key="1">
    <citation type="submission" date="2024-09" db="EMBL/GenBank/DDBJ databases">
        <title>Chromosome-scale assembly of Riccia fluitans.</title>
        <authorList>
            <person name="Paukszto L."/>
            <person name="Sawicki J."/>
            <person name="Karawczyk K."/>
            <person name="Piernik-Szablinska J."/>
            <person name="Szczecinska M."/>
            <person name="Mazdziarz M."/>
        </authorList>
    </citation>
    <scope>NUCLEOTIDE SEQUENCE [LARGE SCALE GENOMIC DNA]</scope>
    <source>
        <strain evidence="3">Rf_01</strain>
        <tissue evidence="3">Aerial parts of the thallus</tissue>
    </source>
</reference>
<keyword evidence="2" id="KW-0472">Membrane</keyword>
<feature type="compositionally biased region" description="Basic and acidic residues" evidence="1">
    <location>
        <begin position="72"/>
        <end position="84"/>
    </location>
</feature>
<dbReference type="InterPro" id="IPR005325">
    <property type="entry name" value="DUF308_memb"/>
</dbReference>
<gene>
    <name evidence="3" type="ORF">R1flu_018554</name>
</gene>
<dbReference type="PANTHER" id="PTHR34989">
    <property type="entry name" value="PROTEIN HDED"/>
    <property type="match status" value="1"/>
</dbReference>
<evidence type="ECO:0000256" key="1">
    <source>
        <dbReference type="SAM" id="MobiDB-lite"/>
    </source>
</evidence>
<dbReference type="InterPro" id="IPR052712">
    <property type="entry name" value="Acid_resist_chaperone_HdeD"/>
</dbReference>
<feature type="region of interest" description="Disordered" evidence="1">
    <location>
        <begin position="63"/>
        <end position="84"/>
    </location>
</feature>
<feature type="transmembrane region" description="Helical" evidence="2">
    <location>
        <begin position="119"/>
        <end position="141"/>
    </location>
</feature>
<feature type="transmembrane region" description="Helical" evidence="2">
    <location>
        <begin position="147"/>
        <end position="167"/>
    </location>
</feature>
<keyword evidence="4" id="KW-1185">Reference proteome</keyword>
<dbReference type="Pfam" id="PF03729">
    <property type="entry name" value="DUF308"/>
    <property type="match status" value="1"/>
</dbReference>
<protein>
    <submittedName>
        <fullName evidence="3">Uncharacterized protein</fullName>
    </submittedName>
</protein>
<keyword evidence="2" id="KW-1133">Transmembrane helix</keyword>
<organism evidence="3 4">
    <name type="scientific">Riccia fluitans</name>
    <dbReference type="NCBI Taxonomy" id="41844"/>
    <lineage>
        <taxon>Eukaryota</taxon>
        <taxon>Viridiplantae</taxon>
        <taxon>Streptophyta</taxon>
        <taxon>Embryophyta</taxon>
        <taxon>Marchantiophyta</taxon>
        <taxon>Marchantiopsida</taxon>
        <taxon>Marchantiidae</taxon>
        <taxon>Marchantiales</taxon>
        <taxon>Ricciaceae</taxon>
        <taxon>Riccia</taxon>
    </lineage>
</organism>
<feature type="compositionally biased region" description="Polar residues" evidence="1">
    <location>
        <begin position="305"/>
        <end position="318"/>
    </location>
</feature>
<dbReference type="Proteomes" id="UP001605036">
    <property type="component" value="Unassembled WGS sequence"/>
</dbReference>
<comment type="caution">
    <text evidence="3">The sequence shown here is derived from an EMBL/GenBank/DDBJ whole genome shotgun (WGS) entry which is preliminary data.</text>
</comment>
<proteinExistence type="predicted"/>
<accession>A0ABD1ZHN6</accession>
<sequence>MPEAGQNIRKRGCLHTLQMYIRIHRRKRRDEVTINLSSAPSVGEHFLLRGGKNCEIDEMAVENSNAHQPAQEGDREPTAPPQVDERPSLRTVIYFGNYGTLPAPGPITEEQLRTVTRQYAIKGALFTVVGIIAIVFPYFFGLAIEQLLGWCLVLGGGVTLVQFLMLCGSPGTTSFLLLGALHFCVGLWLLLKPIEGLTALTFILSGWFLAHGFLKLIMAWQVRHMSSWPAVVVSGLLSLFLGFLIVWLTPTYGLKLVGLVFGADLTATGVSVLIISIIARFHSDSITRSQADVESGSTREPLLNPENTTRVPVEAPST</sequence>
<dbReference type="AlphaFoldDB" id="A0ABD1ZHN6"/>
<feature type="region of interest" description="Disordered" evidence="1">
    <location>
        <begin position="291"/>
        <end position="318"/>
    </location>
</feature>
<evidence type="ECO:0000256" key="2">
    <source>
        <dbReference type="SAM" id="Phobius"/>
    </source>
</evidence>
<evidence type="ECO:0000313" key="4">
    <source>
        <dbReference type="Proteomes" id="UP001605036"/>
    </source>
</evidence>
<feature type="transmembrane region" description="Helical" evidence="2">
    <location>
        <begin position="197"/>
        <end position="218"/>
    </location>
</feature>